<gene>
    <name evidence="1" type="ORF">WJX84_002570</name>
</gene>
<dbReference type="Proteomes" id="UP001485043">
    <property type="component" value="Unassembled WGS sequence"/>
</dbReference>
<proteinExistence type="predicted"/>
<reference evidence="1 2" key="1">
    <citation type="journal article" date="2024" name="Nat. Commun.">
        <title>Phylogenomics reveals the evolutionary origins of lichenization in chlorophyte algae.</title>
        <authorList>
            <person name="Puginier C."/>
            <person name="Libourel C."/>
            <person name="Otte J."/>
            <person name="Skaloud P."/>
            <person name="Haon M."/>
            <person name="Grisel S."/>
            <person name="Petersen M."/>
            <person name="Berrin J.G."/>
            <person name="Delaux P.M."/>
            <person name="Dal Grande F."/>
            <person name="Keller J."/>
        </authorList>
    </citation>
    <scope>NUCLEOTIDE SEQUENCE [LARGE SCALE GENOMIC DNA]</scope>
    <source>
        <strain evidence="1 2">SAG 2523</strain>
    </source>
</reference>
<comment type="caution">
    <text evidence="1">The sequence shown here is derived from an EMBL/GenBank/DDBJ whole genome shotgun (WGS) entry which is preliminary data.</text>
</comment>
<dbReference type="AlphaFoldDB" id="A0AAW1SY03"/>
<protein>
    <submittedName>
        <fullName evidence="1">Uncharacterized protein</fullName>
    </submittedName>
</protein>
<accession>A0AAW1SY03</accession>
<keyword evidence="2" id="KW-1185">Reference proteome</keyword>
<evidence type="ECO:0000313" key="2">
    <source>
        <dbReference type="Proteomes" id="UP001485043"/>
    </source>
</evidence>
<evidence type="ECO:0000313" key="1">
    <source>
        <dbReference type="EMBL" id="KAK9861457.1"/>
    </source>
</evidence>
<dbReference type="EMBL" id="JALJOV010000756">
    <property type="protein sequence ID" value="KAK9861457.1"/>
    <property type="molecule type" value="Genomic_DNA"/>
</dbReference>
<sequence length="69" mass="7977">METPANLCMTGPDYKSGWELEKQWDEEQKAERDRKLAKWNAETTNGIFNVAHDIAAKSKARKKKPKEDL</sequence>
<organism evidence="1 2">
    <name type="scientific">Apatococcus fuscideae</name>
    <dbReference type="NCBI Taxonomy" id="2026836"/>
    <lineage>
        <taxon>Eukaryota</taxon>
        <taxon>Viridiplantae</taxon>
        <taxon>Chlorophyta</taxon>
        <taxon>core chlorophytes</taxon>
        <taxon>Trebouxiophyceae</taxon>
        <taxon>Chlorellales</taxon>
        <taxon>Chlorellaceae</taxon>
        <taxon>Apatococcus</taxon>
    </lineage>
</organism>
<name>A0AAW1SY03_9CHLO</name>